<comment type="caution">
    <text evidence="3">Lacks conserved residue(s) required for the propagation of feature annotation.</text>
</comment>
<feature type="domain" description="SRCR" evidence="4">
    <location>
        <begin position="153"/>
        <end position="201"/>
    </location>
</feature>
<feature type="disulfide bond" evidence="3">
    <location>
        <begin position="120"/>
        <end position="130"/>
    </location>
</feature>
<keyword evidence="6" id="KW-1185">Reference proteome</keyword>
<gene>
    <name evidence="5" type="ORF">DPMN_104453</name>
</gene>
<evidence type="ECO:0000256" key="3">
    <source>
        <dbReference type="PROSITE-ProRule" id="PRU00196"/>
    </source>
</evidence>
<reference evidence="5" key="1">
    <citation type="journal article" date="2019" name="bioRxiv">
        <title>The Genome of the Zebra Mussel, Dreissena polymorpha: A Resource for Invasive Species Research.</title>
        <authorList>
            <person name="McCartney M.A."/>
            <person name="Auch B."/>
            <person name="Kono T."/>
            <person name="Mallez S."/>
            <person name="Zhang Y."/>
            <person name="Obille A."/>
            <person name="Becker A."/>
            <person name="Abrahante J.E."/>
            <person name="Garbe J."/>
            <person name="Badalamenti J.P."/>
            <person name="Herman A."/>
            <person name="Mangelson H."/>
            <person name="Liachko I."/>
            <person name="Sullivan S."/>
            <person name="Sone E.D."/>
            <person name="Koren S."/>
            <person name="Silverstein K.A.T."/>
            <person name="Beckman K.B."/>
            <person name="Gohl D.M."/>
        </authorList>
    </citation>
    <scope>NUCLEOTIDE SEQUENCE</scope>
    <source>
        <strain evidence="5">Duluth1</strain>
        <tissue evidence="5">Whole animal</tissue>
    </source>
</reference>
<evidence type="ECO:0000259" key="4">
    <source>
        <dbReference type="PROSITE" id="PS50287"/>
    </source>
</evidence>
<comment type="caution">
    <text evidence="5">The sequence shown here is derived from an EMBL/GenBank/DDBJ whole genome shotgun (WGS) entry which is preliminary data.</text>
</comment>
<evidence type="ECO:0000256" key="1">
    <source>
        <dbReference type="ARBA" id="ARBA00022729"/>
    </source>
</evidence>
<evidence type="ECO:0000256" key="2">
    <source>
        <dbReference type="ARBA" id="ARBA00023157"/>
    </source>
</evidence>
<dbReference type="PROSITE" id="PS50287">
    <property type="entry name" value="SRCR_2"/>
    <property type="match status" value="2"/>
</dbReference>
<dbReference type="SUPFAM" id="SSF56487">
    <property type="entry name" value="SRCR-like"/>
    <property type="match status" value="2"/>
</dbReference>
<protein>
    <recommendedName>
        <fullName evidence="4">SRCR domain-containing protein</fullName>
    </recommendedName>
</protein>
<dbReference type="Pfam" id="PF00530">
    <property type="entry name" value="SRCR"/>
    <property type="match status" value="2"/>
</dbReference>
<dbReference type="GO" id="GO:0016020">
    <property type="term" value="C:membrane"/>
    <property type="evidence" value="ECO:0007669"/>
    <property type="project" value="InterPro"/>
</dbReference>
<reference evidence="5" key="2">
    <citation type="submission" date="2020-11" db="EMBL/GenBank/DDBJ databases">
        <authorList>
            <person name="McCartney M.A."/>
            <person name="Auch B."/>
            <person name="Kono T."/>
            <person name="Mallez S."/>
            <person name="Becker A."/>
            <person name="Gohl D.M."/>
            <person name="Silverstein K.A.T."/>
            <person name="Koren S."/>
            <person name="Bechman K.B."/>
            <person name="Herman A."/>
            <person name="Abrahante J.E."/>
            <person name="Garbe J."/>
        </authorList>
    </citation>
    <scope>NUCLEOTIDE SEQUENCE</scope>
    <source>
        <strain evidence="5">Duluth1</strain>
        <tissue evidence="5">Whole animal</tissue>
    </source>
</reference>
<feature type="domain" description="SRCR" evidence="4">
    <location>
        <begin position="48"/>
        <end position="150"/>
    </location>
</feature>
<dbReference type="SMART" id="SM00202">
    <property type="entry name" value="SR"/>
    <property type="match status" value="1"/>
</dbReference>
<accession>A0A9D4HD47</accession>
<keyword evidence="2 3" id="KW-1015">Disulfide bond</keyword>
<name>A0A9D4HD47_DREPO</name>
<dbReference type="PANTHER" id="PTHR48071">
    <property type="entry name" value="SRCR DOMAIN-CONTAINING PROTEIN"/>
    <property type="match status" value="1"/>
</dbReference>
<organism evidence="5 6">
    <name type="scientific">Dreissena polymorpha</name>
    <name type="common">Zebra mussel</name>
    <name type="synonym">Mytilus polymorpha</name>
    <dbReference type="NCBI Taxonomy" id="45954"/>
    <lineage>
        <taxon>Eukaryota</taxon>
        <taxon>Metazoa</taxon>
        <taxon>Spiralia</taxon>
        <taxon>Lophotrochozoa</taxon>
        <taxon>Mollusca</taxon>
        <taxon>Bivalvia</taxon>
        <taxon>Autobranchia</taxon>
        <taxon>Heteroconchia</taxon>
        <taxon>Euheterodonta</taxon>
        <taxon>Imparidentia</taxon>
        <taxon>Neoheterodontei</taxon>
        <taxon>Myida</taxon>
        <taxon>Dreissenoidea</taxon>
        <taxon>Dreissenidae</taxon>
        <taxon>Dreissena</taxon>
    </lineage>
</organism>
<dbReference type="AlphaFoldDB" id="A0A9D4HD47"/>
<dbReference type="PROSITE" id="PS00420">
    <property type="entry name" value="SRCR_1"/>
    <property type="match status" value="2"/>
</dbReference>
<dbReference type="InterPro" id="IPR036772">
    <property type="entry name" value="SRCR-like_dom_sf"/>
</dbReference>
<dbReference type="InterPro" id="IPR001190">
    <property type="entry name" value="SRCR"/>
</dbReference>
<dbReference type="Proteomes" id="UP000828390">
    <property type="component" value="Unassembled WGS sequence"/>
</dbReference>
<sequence length="201" mass="21754">CPVGSYSVNCSKQCHCREGPCDGVTGVCAISGCIDGWTGIACNESLNIRLVNGPRPSEGRLEVFYNNTWGTVCDDYFDSLAARVVCRMLGFNGNLITAAAKHGTIYGQGTGQIFLDDVRCDGTESSLSYCQANWGTHNCDHSEDVGVDCDLNIRLVNGSRPSVGRLEVFYNNTWGRVCDDNFTSSEAIVVCRMLGFTGFVT</sequence>
<keyword evidence="1" id="KW-0732">Signal</keyword>
<evidence type="ECO:0000313" key="5">
    <source>
        <dbReference type="EMBL" id="KAH3831191.1"/>
    </source>
</evidence>
<feature type="non-terminal residue" evidence="5">
    <location>
        <position position="201"/>
    </location>
</feature>
<dbReference type="PRINTS" id="PR00258">
    <property type="entry name" value="SPERACTRCPTR"/>
</dbReference>
<dbReference type="Gene3D" id="2.170.300.10">
    <property type="entry name" value="Tie2 ligand-binding domain superfamily"/>
    <property type="match status" value="1"/>
</dbReference>
<dbReference type="EMBL" id="JAIWYP010000004">
    <property type="protein sequence ID" value="KAH3831191.1"/>
    <property type="molecule type" value="Genomic_DNA"/>
</dbReference>
<proteinExistence type="predicted"/>
<dbReference type="PANTHER" id="PTHR48071:SF18">
    <property type="entry name" value="DELETED IN MALIGNANT BRAIN TUMORS 1 PROTEIN-RELATED"/>
    <property type="match status" value="1"/>
</dbReference>
<dbReference type="FunFam" id="3.10.250.10:FF:000001">
    <property type="entry name" value="Lysyl oxidase 4 isoform X1"/>
    <property type="match status" value="1"/>
</dbReference>
<evidence type="ECO:0000313" key="6">
    <source>
        <dbReference type="Proteomes" id="UP000828390"/>
    </source>
</evidence>
<dbReference type="Gene3D" id="3.10.250.10">
    <property type="entry name" value="SRCR-like domain"/>
    <property type="match status" value="2"/>
</dbReference>